<dbReference type="InterPro" id="IPR011701">
    <property type="entry name" value="MFS"/>
</dbReference>
<keyword evidence="5 7" id="KW-1133">Transmembrane helix</keyword>
<sequence length="409" mass="42332">MSGAGTRLFRNRSFRALWLGQFASIFGDRLHYLALLALIVERAHNPLNPTPELALVPAVSFLPTILIGPLAGALVDSWETRSVLVVSDLLRGCLALLLIPAAAHGGLPAALAVVFLLYMVNSFFLPARSAIVPDLIQGDDLLEANSLATLAGVAGTIAGALVGGILVERAGWRWGFGIDAATYFVSAGFLAVTKPRPRQRMPRPATWGGVYRALGRDVREGARISVSNRAVLGSLLALVCLWIAGGALHVAGTVLLRGRMTGFISGTGGILASLGFGMVAGTVVLTWRGARWPRRTLAAIGLIGTGIMLALFTRAASFPALAAVGFTAGIFVALLLVTTEAAVQSAVAPGARGRVFALRDFSTRVAVLGAAGLLGLALGHGWVTPTVAVAGAGTMLISAGILALLGWKP</sequence>
<feature type="transmembrane region" description="Helical" evidence="7">
    <location>
        <begin position="322"/>
        <end position="343"/>
    </location>
</feature>
<feature type="transmembrane region" description="Helical" evidence="7">
    <location>
        <begin position="389"/>
        <end position="407"/>
    </location>
</feature>
<dbReference type="InterPro" id="IPR036259">
    <property type="entry name" value="MFS_trans_sf"/>
</dbReference>
<dbReference type="AlphaFoldDB" id="A0A538SSQ3"/>
<dbReference type="PROSITE" id="PS50850">
    <property type="entry name" value="MFS"/>
    <property type="match status" value="1"/>
</dbReference>
<feature type="transmembrane region" description="Helical" evidence="7">
    <location>
        <begin position="147"/>
        <end position="166"/>
    </location>
</feature>
<gene>
    <name evidence="9" type="ORF">E6K74_06660</name>
</gene>
<dbReference type="PRINTS" id="PR01988">
    <property type="entry name" value="EXPORTERBACE"/>
</dbReference>
<feature type="transmembrane region" description="Helical" evidence="7">
    <location>
        <begin position="364"/>
        <end position="383"/>
    </location>
</feature>
<comment type="subcellular location">
    <subcellularLocation>
        <location evidence="1">Cell membrane</location>
        <topology evidence="1">Multi-pass membrane protein</topology>
    </subcellularLocation>
</comment>
<dbReference type="Proteomes" id="UP000319829">
    <property type="component" value="Unassembled WGS sequence"/>
</dbReference>
<comment type="caution">
    <text evidence="9">The sequence shown here is derived from an EMBL/GenBank/DDBJ whole genome shotgun (WGS) entry which is preliminary data.</text>
</comment>
<reference evidence="9 10" key="1">
    <citation type="journal article" date="2019" name="Nat. Microbiol.">
        <title>Mediterranean grassland soil C-N compound turnover is dependent on rainfall and depth, and is mediated by genomically divergent microorganisms.</title>
        <authorList>
            <person name="Diamond S."/>
            <person name="Andeer P.F."/>
            <person name="Li Z."/>
            <person name="Crits-Christoph A."/>
            <person name="Burstein D."/>
            <person name="Anantharaman K."/>
            <person name="Lane K.R."/>
            <person name="Thomas B.C."/>
            <person name="Pan C."/>
            <person name="Northen T.R."/>
            <person name="Banfield J.F."/>
        </authorList>
    </citation>
    <scope>NUCLEOTIDE SEQUENCE [LARGE SCALE GENOMIC DNA]</scope>
    <source>
        <strain evidence="9">WS_4</strain>
    </source>
</reference>
<evidence type="ECO:0000256" key="7">
    <source>
        <dbReference type="SAM" id="Phobius"/>
    </source>
</evidence>
<feature type="transmembrane region" description="Helical" evidence="7">
    <location>
        <begin position="54"/>
        <end position="75"/>
    </location>
</feature>
<feature type="transmembrane region" description="Helical" evidence="7">
    <location>
        <begin position="297"/>
        <end position="316"/>
    </location>
</feature>
<evidence type="ECO:0000313" key="10">
    <source>
        <dbReference type="Proteomes" id="UP000319829"/>
    </source>
</evidence>
<feature type="transmembrane region" description="Helical" evidence="7">
    <location>
        <begin position="82"/>
        <end position="103"/>
    </location>
</feature>
<feature type="transmembrane region" description="Helical" evidence="7">
    <location>
        <begin position="263"/>
        <end position="285"/>
    </location>
</feature>
<evidence type="ECO:0000313" key="9">
    <source>
        <dbReference type="EMBL" id="TMQ54418.1"/>
    </source>
</evidence>
<dbReference type="CDD" id="cd06173">
    <property type="entry name" value="MFS_MefA_like"/>
    <property type="match status" value="1"/>
</dbReference>
<feature type="transmembrane region" description="Helical" evidence="7">
    <location>
        <begin position="172"/>
        <end position="193"/>
    </location>
</feature>
<evidence type="ECO:0000256" key="3">
    <source>
        <dbReference type="ARBA" id="ARBA00022475"/>
    </source>
</evidence>
<evidence type="ECO:0000259" key="8">
    <source>
        <dbReference type="PROSITE" id="PS50850"/>
    </source>
</evidence>
<protein>
    <submittedName>
        <fullName evidence="9">MFS transporter</fullName>
    </submittedName>
</protein>
<feature type="transmembrane region" description="Helical" evidence="7">
    <location>
        <begin position="109"/>
        <end position="127"/>
    </location>
</feature>
<evidence type="ECO:0000256" key="2">
    <source>
        <dbReference type="ARBA" id="ARBA00022448"/>
    </source>
</evidence>
<dbReference type="GO" id="GO:0022857">
    <property type="term" value="F:transmembrane transporter activity"/>
    <property type="evidence" value="ECO:0007669"/>
    <property type="project" value="InterPro"/>
</dbReference>
<dbReference type="PANTHER" id="PTHR43266">
    <property type="entry name" value="MACROLIDE-EFFLUX PROTEIN"/>
    <property type="match status" value="1"/>
</dbReference>
<evidence type="ECO:0000256" key="6">
    <source>
        <dbReference type="ARBA" id="ARBA00023136"/>
    </source>
</evidence>
<dbReference type="SUPFAM" id="SSF103473">
    <property type="entry name" value="MFS general substrate transporter"/>
    <property type="match status" value="1"/>
</dbReference>
<name>A0A538SSQ3_UNCEI</name>
<dbReference type="InterPro" id="IPR020846">
    <property type="entry name" value="MFS_dom"/>
</dbReference>
<feature type="transmembrane region" description="Helical" evidence="7">
    <location>
        <begin position="230"/>
        <end position="251"/>
    </location>
</feature>
<dbReference type="GO" id="GO:0005886">
    <property type="term" value="C:plasma membrane"/>
    <property type="evidence" value="ECO:0007669"/>
    <property type="project" value="UniProtKB-SubCell"/>
</dbReference>
<evidence type="ECO:0000256" key="4">
    <source>
        <dbReference type="ARBA" id="ARBA00022692"/>
    </source>
</evidence>
<evidence type="ECO:0000256" key="1">
    <source>
        <dbReference type="ARBA" id="ARBA00004651"/>
    </source>
</evidence>
<organism evidence="9 10">
    <name type="scientific">Eiseniibacteriota bacterium</name>
    <dbReference type="NCBI Taxonomy" id="2212470"/>
    <lineage>
        <taxon>Bacteria</taxon>
        <taxon>Candidatus Eiseniibacteriota</taxon>
    </lineage>
</organism>
<dbReference type="InterPro" id="IPR022324">
    <property type="entry name" value="Bacilysin_exporter_BacE_put"/>
</dbReference>
<feature type="transmembrane region" description="Helical" evidence="7">
    <location>
        <begin position="16"/>
        <end position="39"/>
    </location>
</feature>
<dbReference type="PANTHER" id="PTHR43266:SF2">
    <property type="entry name" value="MAJOR FACILITATOR SUPERFAMILY (MFS) PROFILE DOMAIN-CONTAINING PROTEIN"/>
    <property type="match status" value="1"/>
</dbReference>
<proteinExistence type="predicted"/>
<keyword evidence="3" id="KW-1003">Cell membrane</keyword>
<keyword evidence="2" id="KW-0813">Transport</keyword>
<keyword evidence="6 7" id="KW-0472">Membrane</keyword>
<dbReference type="Gene3D" id="1.20.1250.20">
    <property type="entry name" value="MFS general substrate transporter like domains"/>
    <property type="match status" value="1"/>
</dbReference>
<evidence type="ECO:0000256" key="5">
    <source>
        <dbReference type="ARBA" id="ARBA00022989"/>
    </source>
</evidence>
<dbReference type="Pfam" id="PF07690">
    <property type="entry name" value="MFS_1"/>
    <property type="match status" value="1"/>
</dbReference>
<keyword evidence="4 7" id="KW-0812">Transmembrane</keyword>
<dbReference type="EMBL" id="VBOU01000074">
    <property type="protein sequence ID" value="TMQ54418.1"/>
    <property type="molecule type" value="Genomic_DNA"/>
</dbReference>
<accession>A0A538SSQ3</accession>
<feature type="domain" description="Major facilitator superfamily (MFS) profile" evidence="8">
    <location>
        <begin position="13"/>
        <end position="409"/>
    </location>
</feature>